<reference evidence="2" key="1">
    <citation type="submission" date="2022-01" db="EMBL/GenBank/DDBJ databases">
        <authorList>
            <person name="King R."/>
        </authorList>
    </citation>
    <scope>NUCLEOTIDE SEQUENCE</scope>
</reference>
<evidence type="ECO:0000313" key="2">
    <source>
        <dbReference type="EMBL" id="CAG9863545.1"/>
    </source>
</evidence>
<gene>
    <name evidence="2" type="ORF">PHYEVI_LOCUS9831</name>
</gene>
<feature type="non-terminal residue" evidence="2">
    <location>
        <position position="165"/>
    </location>
</feature>
<evidence type="ECO:0000313" key="3">
    <source>
        <dbReference type="Proteomes" id="UP001153712"/>
    </source>
</evidence>
<organism evidence="2 3">
    <name type="scientific">Phyllotreta striolata</name>
    <name type="common">Striped flea beetle</name>
    <name type="synonym">Crioceris striolata</name>
    <dbReference type="NCBI Taxonomy" id="444603"/>
    <lineage>
        <taxon>Eukaryota</taxon>
        <taxon>Metazoa</taxon>
        <taxon>Ecdysozoa</taxon>
        <taxon>Arthropoda</taxon>
        <taxon>Hexapoda</taxon>
        <taxon>Insecta</taxon>
        <taxon>Pterygota</taxon>
        <taxon>Neoptera</taxon>
        <taxon>Endopterygota</taxon>
        <taxon>Coleoptera</taxon>
        <taxon>Polyphaga</taxon>
        <taxon>Cucujiformia</taxon>
        <taxon>Chrysomeloidea</taxon>
        <taxon>Chrysomelidae</taxon>
        <taxon>Galerucinae</taxon>
        <taxon>Alticini</taxon>
        <taxon>Phyllotreta</taxon>
    </lineage>
</organism>
<feature type="compositionally biased region" description="Basic and acidic residues" evidence="1">
    <location>
        <begin position="111"/>
        <end position="128"/>
    </location>
</feature>
<protein>
    <submittedName>
        <fullName evidence="2">Uncharacterized protein</fullName>
    </submittedName>
</protein>
<dbReference type="Proteomes" id="UP001153712">
    <property type="component" value="Chromosome 6"/>
</dbReference>
<proteinExistence type="predicted"/>
<dbReference type="AlphaFoldDB" id="A0A9N9TVD2"/>
<feature type="region of interest" description="Disordered" evidence="1">
    <location>
        <begin position="111"/>
        <end position="133"/>
    </location>
</feature>
<dbReference type="EMBL" id="OU900099">
    <property type="protein sequence ID" value="CAG9863545.1"/>
    <property type="molecule type" value="Genomic_DNA"/>
</dbReference>
<keyword evidence="3" id="KW-1185">Reference proteome</keyword>
<dbReference type="InterPro" id="IPR022179">
    <property type="entry name" value="CFAP276"/>
</dbReference>
<name>A0A9N9TVD2_PHYSR</name>
<accession>A0A9N9TVD2</accession>
<sequence>MERVRNKCCVPFLSSEGDFLKNIVPPEYTPKELKCELLHVSQRLHAHQTLASTRRFAWFRPHRNLVPKDALDFALTARYCQTDRLWSNNKDIYVQPESLDEDTWRRLRNTRDLTPDREEQSFKGTEQKPKKRKIPYKYNKAHKVMIGGVLEKVHPSYIKLMCSSH</sequence>
<dbReference type="OrthoDB" id="10013535at2759"/>
<evidence type="ECO:0000256" key="1">
    <source>
        <dbReference type="SAM" id="MobiDB-lite"/>
    </source>
</evidence>
<dbReference type="Pfam" id="PF12494">
    <property type="entry name" value="DUF3695"/>
    <property type="match status" value="1"/>
</dbReference>